<reference evidence="3" key="1">
    <citation type="submission" date="2020-01" db="EMBL/GenBank/DDBJ databases">
        <authorList>
            <person name="Rat A."/>
        </authorList>
    </citation>
    <scope>NUCLEOTIDE SEQUENCE</scope>
    <source>
        <strain evidence="3">LMG 31231</strain>
    </source>
</reference>
<dbReference type="PANTHER" id="PTHR42928:SF5">
    <property type="entry name" value="BLR1237 PROTEIN"/>
    <property type="match status" value="1"/>
</dbReference>
<dbReference type="Gene3D" id="3.40.190.10">
    <property type="entry name" value="Periplasmic binding protein-like II"/>
    <property type="match status" value="1"/>
</dbReference>
<sequence length="346" mass="36867">MVIARRCSSTFRPSPKGGNTPVTSINGPRRRAILAAGAGLLAAPAVRAQPAFPNRPLRMIIPFAPGGGTDLQMRALCDAASRRLGQPIVIENRSGGGAILGAMALVNDRSPDGHLLSQMPSNVFSYPLQQRNAPFDPVNDFSWIIQITGYVFGIAVRADSPFRTLADLIEHARKNPGRVSYGSTSVGGVPHLTTERIAEHFGVEMTNVPYRGGHESITAVINGTITAMSGSGWTEFVRNGQMRALCSWGPRRLASFPDVPTLKELGVDIVQTGPYGFAGPKNLPANVVATLHDAFRDSLNDPAHLAVLASADMEVDYLGPRDYAASVARIVEQNRAVLGRLGLLAG</sequence>
<dbReference type="AlphaFoldDB" id="A0A9X9WUF8"/>
<dbReference type="InterPro" id="IPR042100">
    <property type="entry name" value="Bug_dom1"/>
</dbReference>
<accession>A0A9X9WUF8</accession>
<dbReference type="InterPro" id="IPR005064">
    <property type="entry name" value="BUG"/>
</dbReference>
<dbReference type="SUPFAM" id="SSF53850">
    <property type="entry name" value="Periplasmic binding protein-like II"/>
    <property type="match status" value="1"/>
</dbReference>
<dbReference type="Proteomes" id="UP001138751">
    <property type="component" value="Unassembled WGS sequence"/>
</dbReference>
<evidence type="ECO:0000313" key="4">
    <source>
        <dbReference type="Proteomes" id="UP001138751"/>
    </source>
</evidence>
<name>A0A9X9WUF8_9PROT</name>
<evidence type="ECO:0000313" key="3">
    <source>
        <dbReference type="EMBL" id="MBR0670787.1"/>
    </source>
</evidence>
<dbReference type="CDD" id="cd07012">
    <property type="entry name" value="PBP2_Bug_TTT"/>
    <property type="match status" value="1"/>
</dbReference>
<comment type="caution">
    <text evidence="3">The sequence shown here is derived from an EMBL/GenBank/DDBJ whole genome shotgun (WGS) entry which is preliminary data.</text>
</comment>
<evidence type="ECO:0000256" key="2">
    <source>
        <dbReference type="SAM" id="MobiDB-lite"/>
    </source>
</evidence>
<dbReference type="Gene3D" id="3.40.190.150">
    <property type="entry name" value="Bordetella uptake gene, domain 1"/>
    <property type="match status" value="1"/>
</dbReference>
<comment type="similarity">
    <text evidence="1">Belongs to the UPF0065 (bug) family.</text>
</comment>
<keyword evidence="4" id="KW-1185">Reference proteome</keyword>
<gene>
    <name evidence="3" type="ORF">GXW76_06355</name>
</gene>
<evidence type="ECO:0000256" key="1">
    <source>
        <dbReference type="ARBA" id="ARBA00006987"/>
    </source>
</evidence>
<proteinExistence type="inferred from homology"/>
<dbReference type="PANTHER" id="PTHR42928">
    <property type="entry name" value="TRICARBOXYLATE-BINDING PROTEIN"/>
    <property type="match status" value="1"/>
</dbReference>
<reference evidence="3" key="2">
    <citation type="journal article" date="2021" name="Syst. Appl. Microbiol.">
        <title>Roseomonas hellenica sp. nov., isolated from roots of wild-growing Alkanna tinctoria.</title>
        <authorList>
            <person name="Rat A."/>
            <person name="Naranjo H.D."/>
            <person name="Lebbe L."/>
            <person name="Cnockaert M."/>
            <person name="Krigas N."/>
            <person name="Grigoriadou K."/>
            <person name="Maloupa E."/>
            <person name="Willems A."/>
        </authorList>
    </citation>
    <scope>NUCLEOTIDE SEQUENCE</scope>
    <source>
        <strain evidence="3">LMG 31231</strain>
    </source>
</reference>
<dbReference type="PIRSF" id="PIRSF017082">
    <property type="entry name" value="YflP"/>
    <property type="match status" value="1"/>
</dbReference>
<organism evidence="3 4">
    <name type="scientific">Neoroseomonas soli</name>
    <dbReference type="NCBI Taxonomy" id="1081025"/>
    <lineage>
        <taxon>Bacteria</taxon>
        <taxon>Pseudomonadati</taxon>
        <taxon>Pseudomonadota</taxon>
        <taxon>Alphaproteobacteria</taxon>
        <taxon>Acetobacterales</taxon>
        <taxon>Acetobacteraceae</taxon>
        <taxon>Neoroseomonas</taxon>
    </lineage>
</organism>
<protein>
    <submittedName>
        <fullName evidence="3">Tripartite tricarboxylate transporter substrate binding protein</fullName>
    </submittedName>
</protein>
<feature type="region of interest" description="Disordered" evidence="2">
    <location>
        <begin position="7"/>
        <end position="26"/>
    </location>
</feature>
<dbReference type="EMBL" id="JAAEDM010000011">
    <property type="protein sequence ID" value="MBR0670787.1"/>
    <property type="molecule type" value="Genomic_DNA"/>
</dbReference>
<dbReference type="Pfam" id="PF03401">
    <property type="entry name" value="TctC"/>
    <property type="match status" value="1"/>
</dbReference>